<evidence type="ECO:0000259" key="1">
    <source>
        <dbReference type="Pfam" id="PF13672"/>
    </source>
</evidence>
<keyword evidence="3" id="KW-1185">Reference proteome</keyword>
<accession>A0A561UHG5</accession>
<dbReference type="RefSeq" id="WP_145905163.1">
    <property type="nucleotide sequence ID" value="NZ_BAAAMZ010000012.1"/>
</dbReference>
<sequence>MRIEYLTEAMPGGRGNEDFVLAGDGFAVLLDGATASGSETGCVHQVSWVARRLGAELARILVARPELSLREVLRAGVTALRELHGDGCDLTNPDSPSATVAMVRWGSGRLDHLVLADSPVLVELADGELLTVLDDRVERLPAYDRATVARLRNAPGGFWVASTRPEAADQALTGSHPLAGVRRFAVLTDGVSRLVERYGWSWRALLDGLAQGGPAQLLAAVREAELADPPGRFAGKRHDDATVLFGRPDPADLVG</sequence>
<dbReference type="InterPro" id="IPR001932">
    <property type="entry name" value="PPM-type_phosphatase-like_dom"/>
</dbReference>
<gene>
    <name evidence="2" type="ORF">FHX73_112619</name>
</gene>
<comment type="caution">
    <text evidence="2">The sequence shown here is derived from an EMBL/GenBank/DDBJ whole genome shotgun (WGS) entry which is preliminary data.</text>
</comment>
<evidence type="ECO:0000313" key="3">
    <source>
        <dbReference type="Proteomes" id="UP000317940"/>
    </source>
</evidence>
<dbReference type="Pfam" id="PF13672">
    <property type="entry name" value="PP2C_2"/>
    <property type="match status" value="1"/>
</dbReference>
<organism evidence="2 3">
    <name type="scientific">Kitasatospora viridis</name>
    <dbReference type="NCBI Taxonomy" id="281105"/>
    <lineage>
        <taxon>Bacteria</taxon>
        <taxon>Bacillati</taxon>
        <taxon>Actinomycetota</taxon>
        <taxon>Actinomycetes</taxon>
        <taxon>Kitasatosporales</taxon>
        <taxon>Streptomycetaceae</taxon>
        <taxon>Kitasatospora</taxon>
    </lineage>
</organism>
<evidence type="ECO:0000313" key="2">
    <source>
        <dbReference type="EMBL" id="TWF98794.1"/>
    </source>
</evidence>
<dbReference type="AlphaFoldDB" id="A0A561UHG5"/>
<reference evidence="2 3" key="1">
    <citation type="submission" date="2019-06" db="EMBL/GenBank/DDBJ databases">
        <title>Sequencing the genomes of 1000 actinobacteria strains.</title>
        <authorList>
            <person name="Klenk H.-P."/>
        </authorList>
    </citation>
    <scope>NUCLEOTIDE SEQUENCE [LARGE SCALE GENOMIC DNA]</scope>
    <source>
        <strain evidence="2 3">DSM 44826</strain>
    </source>
</reference>
<name>A0A561UHG5_9ACTN</name>
<dbReference type="Proteomes" id="UP000317940">
    <property type="component" value="Unassembled WGS sequence"/>
</dbReference>
<dbReference type="OrthoDB" id="3190646at2"/>
<dbReference type="EMBL" id="VIWT01000001">
    <property type="protein sequence ID" value="TWF98794.1"/>
    <property type="molecule type" value="Genomic_DNA"/>
</dbReference>
<proteinExistence type="predicted"/>
<protein>
    <submittedName>
        <fullName evidence="2">Protein phosphatase 2C-like protein</fullName>
    </submittedName>
</protein>
<feature type="domain" description="PPM-type phosphatase" evidence="1">
    <location>
        <begin position="23"/>
        <end position="211"/>
    </location>
</feature>